<proteinExistence type="predicted"/>
<name>A0A6J5MWJ5_9CAUD</name>
<organism evidence="1">
    <name type="scientific">uncultured Caudovirales phage</name>
    <dbReference type="NCBI Taxonomy" id="2100421"/>
    <lineage>
        <taxon>Viruses</taxon>
        <taxon>Duplodnaviria</taxon>
        <taxon>Heunggongvirae</taxon>
        <taxon>Uroviricota</taxon>
        <taxon>Caudoviricetes</taxon>
        <taxon>Peduoviridae</taxon>
        <taxon>Maltschvirus</taxon>
        <taxon>Maltschvirus maltsch</taxon>
    </lineage>
</organism>
<sequence>MTKNKNKITYTEKNKYGAWLISFIVKNTEKPSLLNQEVKRQFMGYTKKDALELAKNELVTSIY</sequence>
<reference evidence="1" key="1">
    <citation type="submission" date="2020-04" db="EMBL/GenBank/DDBJ databases">
        <authorList>
            <person name="Chiriac C."/>
            <person name="Salcher M."/>
            <person name="Ghai R."/>
            <person name="Kavagutti S V."/>
        </authorList>
    </citation>
    <scope>NUCLEOTIDE SEQUENCE</scope>
</reference>
<dbReference type="EMBL" id="LR796543">
    <property type="protein sequence ID" value="CAB4150341.1"/>
    <property type="molecule type" value="Genomic_DNA"/>
</dbReference>
<gene>
    <name evidence="1" type="ORF">UFOVP571_26</name>
</gene>
<protein>
    <submittedName>
        <fullName evidence="1">Uncharacterized protein</fullName>
    </submittedName>
</protein>
<evidence type="ECO:0000313" key="1">
    <source>
        <dbReference type="EMBL" id="CAB4150341.1"/>
    </source>
</evidence>
<accession>A0A6J5MWJ5</accession>